<dbReference type="PANTHER" id="PTHR14221">
    <property type="entry name" value="WD REPEAT DOMAIN 44"/>
    <property type="match status" value="1"/>
</dbReference>
<dbReference type="EMBL" id="JAUEPO010000002">
    <property type="protein sequence ID" value="KAK3334227.1"/>
    <property type="molecule type" value="Genomic_DNA"/>
</dbReference>
<feature type="compositionally biased region" description="Low complexity" evidence="4">
    <location>
        <begin position="554"/>
        <end position="566"/>
    </location>
</feature>
<evidence type="ECO:0000256" key="4">
    <source>
        <dbReference type="SAM" id="MobiDB-lite"/>
    </source>
</evidence>
<evidence type="ECO:0000256" key="2">
    <source>
        <dbReference type="ARBA" id="ARBA00022737"/>
    </source>
</evidence>
<feature type="compositionally biased region" description="Acidic residues" evidence="4">
    <location>
        <begin position="1201"/>
        <end position="1212"/>
    </location>
</feature>
<dbReference type="SUPFAM" id="SSF50978">
    <property type="entry name" value="WD40 repeat-like"/>
    <property type="match status" value="1"/>
</dbReference>
<feature type="compositionally biased region" description="Polar residues" evidence="4">
    <location>
        <begin position="11"/>
        <end position="23"/>
    </location>
</feature>
<comment type="caution">
    <text evidence="5">The sequence shown here is derived from an EMBL/GenBank/DDBJ whole genome shotgun (WGS) entry which is preliminary data.</text>
</comment>
<gene>
    <name evidence="5" type="ORF">B0T19DRAFT_440918</name>
</gene>
<dbReference type="InterPro" id="IPR040324">
    <property type="entry name" value="WDR44/Dgr2"/>
</dbReference>
<name>A0AAE0J0D4_9PEZI</name>
<dbReference type="InterPro" id="IPR015943">
    <property type="entry name" value="WD40/YVTN_repeat-like_dom_sf"/>
</dbReference>
<protein>
    <recommendedName>
        <fullName evidence="7">WD repeat-containing protein 44</fullName>
    </recommendedName>
</protein>
<feature type="region of interest" description="Disordered" evidence="4">
    <location>
        <begin position="693"/>
        <end position="726"/>
    </location>
</feature>
<feature type="compositionally biased region" description="Polar residues" evidence="4">
    <location>
        <begin position="1039"/>
        <end position="1061"/>
    </location>
</feature>
<feature type="region of interest" description="Disordered" evidence="4">
    <location>
        <begin position="865"/>
        <end position="1017"/>
    </location>
</feature>
<feature type="compositionally biased region" description="Pro residues" evidence="4">
    <location>
        <begin position="120"/>
        <end position="134"/>
    </location>
</feature>
<feature type="repeat" description="WD" evidence="3">
    <location>
        <begin position="329"/>
        <end position="363"/>
    </location>
</feature>
<evidence type="ECO:0008006" key="7">
    <source>
        <dbReference type="Google" id="ProtNLM"/>
    </source>
</evidence>
<feature type="region of interest" description="Disordered" evidence="4">
    <location>
        <begin position="534"/>
        <end position="572"/>
    </location>
</feature>
<evidence type="ECO:0000313" key="5">
    <source>
        <dbReference type="EMBL" id="KAK3334227.1"/>
    </source>
</evidence>
<keyword evidence="2" id="KW-0677">Repeat</keyword>
<feature type="compositionally biased region" description="Polar residues" evidence="4">
    <location>
        <begin position="880"/>
        <end position="897"/>
    </location>
</feature>
<reference evidence="5" key="1">
    <citation type="journal article" date="2023" name="Mol. Phylogenet. Evol.">
        <title>Genome-scale phylogeny and comparative genomics of the fungal order Sordariales.</title>
        <authorList>
            <person name="Hensen N."/>
            <person name="Bonometti L."/>
            <person name="Westerberg I."/>
            <person name="Brannstrom I.O."/>
            <person name="Guillou S."/>
            <person name="Cros-Aarteil S."/>
            <person name="Calhoun S."/>
            <person name="Haridas S."/>
            <person name="Kuo A."/>
            <person name="Mondo S."/>
            <person name="Pangilinan J."/>
            <person name="Riley R."/>
            <person name="LaButti K."/>
            <person name="Andreopoulos B."/>
            <person name="Lipzen A."/>
            <person name="Chen C."/>
            <person name="Yan M."/>
            <person name="Daum C."/>
            <person name="Ng V."/>
            <person name="Clum A."/>
            <person name="Steindorff A."/>
            <person name="Ohm R.A."/>
            <person name="Martin F."/>
            <person name="Silar P."/>
            <person name="Natvig D.O."/>
            <person name="Lalanne C."/>
            <person name="Gautier V."/>
            <person name="Ament-Velasquez S.L."/>
            <person name="Kruys A."/>
            <person name="Hutchinson M.I."/>
            <person name="Powell A.J."/>
            <person name="Barry K."/>
            <person name="Miller A.N."/>
            <person name="Grigoriev I.V."/>
            <person name="Debuchy R."/>
            <person name="Gladieux P."/>
            <person name="Hiltunen Thoren M."/>
            <person name="Johannesson H."/>
        </authorList>
    </citation>
    <scope>NUCLEOTIDE SEQUENCE</scope>
    <source>
        <strain evidence="5">SMH4131-1</strain>
    </source>
</reference>
<feature type="region of interest" description="Disordered" evidence="4">
    <location>
        <begin position="796"/>
        <end position="835"/>
    </location>
</feature>
<keyword evidence="1 3" id="KW-0853">WD repeat</keyword>
<dbReference type="SMART" id="SM00320">
    <property type="entry name" value="WD40"/>
    <property type="match status" value="6"/>
</dbReference>
<proteinExistence type="predicted"/>
<feature type="repeat" description="WD" evidence="3">
    <location>
        <begin position="432"/>
        <end position="474"/>
    </location>
</feature>
<feature type="region of interest" description="Disordered" evidence="4">
    <location>
        <begin position="1"/>
        <end position="138"/>
    </location>
</feature>
<dbReference type="PANTHER" id="PTHR14221:SF0">
    <property type="entry name" value="WD REPEAT-CONTAINING PROTEIN 44"/>
    <property type="match status" value="1"/>
</dbReference>
<reference evidence="5" key="2">
    <citation type="submission" date="2023-06" db="EMBL/GenBank/DDBJ databases">
        <authorList>
            <consortium name="Lawrence Berkeley National Laboratory"/>
            <person name="Haridas S."/>
            <person name="Hensen N."/>
            <person name="Bonometti L."/>
            <person name="Westerberg I."/>
            <person name="Brannstrom I.O."/>
            <person name="Guillou S."/>
            <person name="Cros-Aarteil S."/>
            <person name="Calhoun S."/>
            <person name="Kuo A."/>
            <person name="Mondo S."/>
            <person name="Pangilinan J."/>
            <person name="Riley R."/>
            <person name="Labutti K."/>
            <person name="Andreopoulos B."/>
            <person name="Lipzen A."/>
            <person name="Chen C."/>
            <person name="Yanf M."/>
            <person name="Daum C."/>
            <person name="Ng V."/>
            <person name="Clum A."/>
            <person name="Steindorff A."/>
            <person name="Ohm R."/>
            <person name="Martin F."/>
            <person name="Silar P."/>
            <person name="Natvig D."/>
            <person name="Lalanne C."/>
            <person name="Gautier V."/>
            <person name="Ament-Velasquez S.L."/>
            <person name="Kruys A."/>
            <person name="Hutchinson M.I."/>
            <person name="Powell A.J."/>
            <person name="Barry K."/>
            <person name="Miller A.N."/>
            <person name="Grigoriev I.V."/>
            <person name="Debuchy R."/>
            <person name="Gladieux P."/>
            <person name="Thoren M.H."/>
            <person name="Johannesson H."/>
        </authorList>
    </citation>
    <scope>NUCLEOTIDE SEQUENCE</scope>
    <source>
        <strain evidence="5">SMH4131-1</strain>
    </source>
</reference>
<feature type="compositionally biased region" description="Basic and acidic residues" evidence="4">
    <location>
        <begin position="1007"/>
        <end position="1016"/>
    </location>
</feature>
<dbReference type="FunFam" id="2.130.10.10:FF:000697">
    <property type="entry name" value="WD repeat protein, variant"/>
    <property type="match status" value="1"/>
</dbReference>
<dbReference type="PROSITE" id="PS50082">
    <property type="entry name" value="WD_REPEATS_2"/>
    <property type="match status" value="4"/>
</dbReference>
<dbReference type="InterPro" id="IPR036322">
    <property type="entry name" value="WD40_repeat_dom_sf"/>
</dbReference>
<feature type="compositionally biased region" description="Low complexity" evidence="4">
    <location>
        <begin position="83"/>
        <end position="114"/>
    </location>
</feature>
<dbReference type="AlphaFoldDB" id="A0AAE0J0D4"/>
<dbReference type="Gene3D" id="2.130.10.10">
    <property type="entry name" value="YVTN repeat-like/Quinoprotein amine dehydrogenase"/>
    <property type="match status" value="2"/>
</dbReference>
<feature type="compositionally biased region" description="Polar residues" evidence="4">
    <location>
        <begin position="920"/>
        <end position="936"/>
    </location>
</feature>
<accession>A0AAE0J0D4</accession>
<feature type="compositionally biased region" description="Basic and acidic residues" evidence="4">
    <location>
        <begin position="38"/>
        <end position="78"/>
    </location>
</feature>
<feature type="repeat" description="WD" evidence="3">
    <location>
        <begin position="392"/>
        <end position="432"/>
    </location>
</feature>
<feature type="compositionally biased region" description="Basic and acidic residues" evidence="4">
    <location>
        <begin position="1213"/>
        <end position="1227"/>
    </location>
</feature>
<feature type="region of interest" description="Disordered" evidence="4">
    <location>
        <begin position="1158"/>
        <end position="1227"/>
    </location>
</feature>
<feature type="compositionally biased region" description="Basic and acidic residues" evidence="4">
    <location>
        <begin position="938"/>
        <end position="970"/>
    </location>
</feature>
<dbReference type="Pfam" id="PF00400">
    <property type="entry name" value="WD40"/>
    <property type="match status" value="4"/>
</dbReference>
<feature type="compositionally biased region" description="Low complexity" evidence="4">
    <location>
        <begin position="796"/>
        <end position="806"/>
    </location>
</feature>
<feature type="repeat" description="WD" evidence="3">
    <location>
        <begin position="596"/>
        <end position="639"/>
    </location>
</feature>
<organism evidence="5 6">
    <name type="scientific">Cercophora scortea</name>
    <dbReference type="NCBI Taxonomy" id="314031"/>
    <lineage>
        <taxon>Eukaryota</taxon>
        <taxon>Fungi</taxon>
        <taxon>Dikarya</taxon>
        <taxon>Ascomycota</taxon>
        <taxon>Pezizomycotina</taxon>
        <taxon>Sordariomycetes</taxon>
        <taxon>Sordariomycetidae</taxon>
        <taxon>Sordariales</taxon>
        <taxon>Lasiosphaeriaceae</taxon>
        <taxon>Cercophora</taxon>
    </lineage>
</organism>
<dbReference type="PROSITE" id="PS50294">
    <property type="entry name" value="WD_REPEATS_REGION"/>
    <property type="match status" value="2"/>
</dbReference>
<evidence type="ECO:0000256" key="1">
    <source>
        <dbReference type="ARBA" id="ARBA00022574"/>
    </source>
</evidence>
<keyword evidence="6" id="KW-1185">Reference proteome</keyword>
<sequence length="1259" mass="135047">MDEAHAASAIGAQTLSVNSATPQSSTIGTARTARSRSSRIDSGSHGERERDNDRERERGKPHEHQSSADGVKNADDSFRQPNTTNAGTGTAAIGTAVGAGAASNTQSNSSHQNTVAAPRGTPPSLFPPISPPPSSTSAIDPLSQHIFMRTNTDHSIPQRLRNPTRPESPIHMPMADGLPRPSSDLTANKVAPPTNDAVKDKSKKGSSFLSRLSMRGSKKKDGDDDDEHGNEARMDGTNARVFSQAFVGPLAGGGYIPHHKEPPRYIRTKSHNKKEREFGRVFLAQELVGTRPPKVEETGGAAEPGQTPAIAVNVAGSNGRKAPRSGGAIWATEFSRDGKYFAAAGRDHVVRIWAVISTAQERRAHEEEEAANGGTGERLSAPVFRDQPIREFQGHTGEVLDLSWSKNNFLLSSSMDKTVRLWHFSRAECLCTFKHKDFVTRLAFHPTDDRFFLAGSLDTMLRLWSIPDKAIAFSAQLPDLVTAVAFSPDGKVAIAGLLNGLCLFYETEGLKPQSQIHVRSSRGKNAKGSKITGIQTMYIPPPSPTKPLPSNGLTSSSASAPSTETASHGEAKVLITSNDSRIRIYNLRDKYLDVKLKGHDNAYSQITASFSDDGRYVICGSEDRKAFIWSLTGNEASFQDKDKSPVEYFEAHGDIVTTAVFAPTKTRMLLGQSGDPLYDLCNPPPVTLRSLEEAASAAASQTELSTEDHNTPVLSEAPSKKPEQSPAYIARSTHYDGNIIITTDDSGIIKVFRQDCAFNKRKHESWETGSTFSRKMGSHHGFLSSGLGRSVSIMTRTSASSAAQSRTHSRRGSLSQVLGPIAVGSPQAGGGSSDRILSWRQGIENGGDRRTSSILNGSVISASAISGGGGAATPTHSERSLSPNKTSRTPMSPSVANLASEARKQPYAGSSPAAPRLANVVTSPTTSVFSNVQTPERPSMRLMKDSGKEARERERDKNDRDRDNQAEEQTHSPPAPGFTYHPAEDSGRNGDVAAATTAAEDDDADEKDERADEVRLDPASANYSFWNLNRWRGITGFRSGNNSSTSGPQQNGHVRSSSTGSALGFKSRQQQTDGTNDDTDTDKEGASSSRRKSLGVTPSGELTNGSGSSDERNRGHGRRISLPVSSYLGRQAEANVEDVDGQGQGGLSPPVPIIRAPPSDGESNATGRSGWNPIQLRRDGSPYRHLWSRGNSTVSGLSEEMSAEIEEEDEDEDAKKDGNGDGDGEEMKCKMCGGLAFKGRKVAGRQRLSCGRCGALVDQ</sequence>
<evidence type="ECO:0000256" key="3">
    <source>
        <dbReference type="PROSITE-ProRule" id="PRU00221"/>
    </source>
</evidence>
<feature type="region of interest" description="Disordered" evidence="4">
    <location>
        <begin position="1039"/>
        <end position="1126"/>
    </location>
</feature>
<feature type="compositionally biased region" description="Low complexity" evidence="4">
    <location>
        <begin position="693"/>
        <end position="704"/>
    </location>
</feature>
<dbReference type="InterPro" id="IPR001680">
    <property type="entry name" value="WD40_rpt"/>
</dbReference>
<feature type="region of interest" description="Disordered" evidence="4">
    <location>
        <begin position="150"/>
        <end position="240"/>
    </location>
</feature>
<dbReference type="Proteomes" id="UP001286456">
    <property type="component" value="Unassembled WGS sequence"/>
</dbReference>
<evidence type="ECO:0000313" key="6">
    <source>
        <dbReference type="Proteomes" id="UP001286456"/>
    </source>
</evidence>